<keyword evidence="1" id="KW-0472">Membrane</keyword>
<keyword evidence="1" id="KW-1133">Transmembrane helix</keyword>
<feature type="transmembrane region" description="Helical" evidence="1">
    <location>
        <begin position="77"/>
        <end position="98"/>
    </location>
</feature>
<reference evidence="2" key="2">
    <citation type="submission" date="2021-10" db="EMBL/GenBank/DDBJ databases">
        <title>Phylogenomics reveals ancestral predisposition of the termite-cultivated fungus Termitomyces towards a domesticated lifestyle.</title>
        <authorList>
            <person name="Auxier B."/>
            <person name="Grum-Grzhimaylo A."/>
            <person name="Cardenas M.E."/>
            <person name="Lodge J.D."/>
            <person name="Laessoe T."/>
            <person name="Pedersen O."/>
            <person name="Smith M.E."/>
            <person name="Kuyper T.W."/>
            <person name="Franco-Molano E.A."/>
            <person name="Baroni T.J."/>
            <person name="Aanen D.K."/>
        </authorList>
    </citation>
    <scope>NUCLEOTIDE SEQUENCE</scope>
    <source>
        <strain evidence="2">D49</strain>
    </source>
</reference>
<name>A0A9P7KLW8_9AGAR</name>
<proteinExistence type="predicted"/>
<reference evidence="2" key="1">
    <citation type="submission" date="2021-02" db="EMBL/GenBank/DDBJ databases">
        <authorList>
            <person name="Nieuwenhuis M."/>
            <person name="Van De Peppel L.J.J."/>
        </authorList>
    </citation>
    <scope>NUCLEOTIDE SEQUENCE</scope>
    <source>
        <strain evidence="2">D49</strain>
    </source>
</reference>
<gene>
    <name evidence="2" type="ORF">H0H81_001818</name>
</gene>
<protein>
    <submittedName>
        <fullName evidence="2">Uncharacterized protein</fullName>
    </submittedName>
</protein>
<evidence type="ECO:0000256" key="1">
    <source>
        <dbReference type="SAM" id="Phobius"/>
    </source>
</evidence>
<organism evidence="2 3">
    <name type="scientific">Sphagnurus paluster</name>
    <dbReference type="NCBI Taxonomy" id="117069"/>
    <lineage>
        <taxon>Eukaryota</taxon>
        <taxon>Fungi</taxon>
        <taxon>Dikarya</taxon>
        <taxon>Basidiomycota</taxon>
        <taxon>Agaricomycotina</taxon>
        <taxon>Agaricomycetes</taxon>
        <taxon>Agaricomycetidae</taxon>
        <taxon>Agaricales</taxon>
        <taxon>Tricholomatineae</taxon>
        <taxon>Lyophyllaceae</taxon>
        <taxon>Sphagnurus</taxon>
    </lineage>
</organism>
<dbReference type="EMBL" id="JABCKI010000068">
    <property type="protein sequence ID" value="KAG5653190.1"/>
    <property type="molecule type" value="Genomic_DNA"/>
</dbReference>
<comment type="caution">
    <text evidence="2">The sequence shown here is derived from an EMBL/GenBank/DDBJ whole genome shotgun (WGS) entry which is preliminary data.</text>
</comment>
<keyword evidence="1" id="KW-0812">Transmembrane</keyword>
<sequence length="155" mass="17041">MVKIEAWIAKERAAREGLGPGLGGTLCEGRLDPLYYRVCHVLATVVGRTEIGRTLRPANPRPRPVHRHLKLPARLRLSLIISPFGMGPLFFIGGGAILKTPARRRRGRQTPARQQAAVGVCVRHLPDPHKALRARTPLRVGVAVVLEYTSVVVED</sequence>
<evidence type="ECO:0000313" key="2">
    <source>
        <dbReference type="EMBL" id="KAG5653190.1"/>
    </source>
</evidence>
<keyword evidence="3" id="KW-1185">Reference proteome</keyword>
<evidence type="ECO:0000313" key="3">
    <source>
        <dbReference type="Proteomes" id="UP000717328"/>
    </source>
</evidence>
<dbReference type="Proteomes" id="UP000717328">
    <property type="component" value="Unassembled WGS sequence"/>
</dbReference>
<dbReference type="AlphaFoldDB" id="A0A9P7KLW8"/>
<accession>A0A9P7KLW8</accession>